<dbReference type="Pfam" id="PF12867">
    <property type="entry name" value="DinB_2"/>
    <property type="match status" value="1"/>
</dbReference>
<dbReference type="Gene3D" id="1.20.120.450">
    <property type="entry name" value="dinb family like domain"/>
    <property type="match status" value="1"/>
</dbReference>
<dbReference type="OrthoDB" id="267642at2"/>
<proteinExistence type="predicted"/>
<sequence length="163" mass="17029">MSQTAHEAITAGYRMGGQLVHRMTHDLTPAEFAHQPVPGANSAAWVVGHLAVTLWRTADRLGAPDLAPLPPGLLESFTQTGKPAGDQSSLVDPAALLALFDTCLAKVIDAVPTIPAAKLTEPATRPGFATTFGEGVLFGALHIAMHTGQLSIIRRSLGKPPVV</sequence>
<dbReference type="InterPro" id="IPR024775">
    <property type="entry name" value="DinB-like"/>
</dbReference>
<dbReference type="KEGG" id="uli:ETAA1_42910"/>
<dbReference type="InterPro" id="IPR034660">
    <property type="entry name" value="DinB/YfiT-like"/>
</dbReference>
<gene>
    <name evidence="2" type="ORF">ETAA1_42910</name>
</gene>
<dbReference type="RefSeq" id="WP_145241948.1">
    <property type="nucleotide sequence ID" value="NZ_CP036273.1"/>
</dbReference>
<dbReference type="Proteomes" id="UP000319576">
    <property type="component" value="Chromosome"/>
</dbReference>
<organism evidence="2 3">
    <name type="scientific">Urbifossiella limnaea</name>
    <dbReference type="NCBI Taxonomy" id="2528023"/>
    <lineage>
        <taxon>Bacteria</taxon>
        <taxon>Pseudomonadati</taxon>
        <taxon>Planctomycetota</taxon>
        <taxon>Planctomycetia</taxon>
        <taxon>Gemmatales</taxon>
        <taxon>Gemmataceae</taxon>
        <taxon>Urbifossiella</taxon>
    </lineage>
</organism>
<name>A0A517XXU9_9BACT</name>
<accession>A0A517XXU9</accession>
<evidence type="ECO:0000313" key="2">
    <source>
        <dbReference type="EMBL" id="QDU22313.1"/>
    </source>
</evidence>
<protein>
    <submittedName>
        <fullName evidence="2">DinB superfamily protein</fullName>
    </submittedName>
</protein>
<dbReference type="AlphaFoldDB" id="A0A517XXU9"/>
<evidence type="ECO:0000259" key="1">
    <source>
        <dbReference type="Pfam" id="PF12867"/>
    </source>
</evidence>
<feature type="domain" description="DinB-like" evidence="1">
    <location>
        <begin position="20"/>
        <end position="150"/>
    </location>
</feature>
<reference evidence="2 3" key="1">
    <citation type="submission" date="2019-02" db="EMBL/GenBank/DDBJ databases">
        <title>Deep-cultivation of Planctomycetes and their phenomic and genomic characterization uncovers novel biology.</title>
        <authorList>
            <person name="Wiegand S."/>
            <person name="Jogler M."/>
            <person name="Boedeker C."/>
            <person name="Pinto D."/>
            <person name="Vollmers J."/>
            <person name="Rivas-Marin E."/>
            <person name="Kohn T."/>
            <person name="Peeters S.H."/>
            <person name="Heuer A."/>
            <person name="Rast P."/>
            <person name="Oberbeckmann S."/>
            <person name="Bunk B."/>
            <person name="Jeske O."/>
            <person name="Meyerdierks A."/>
            <person name="Storesund J.E."/>
            <person name="Kallscheuer N."/>
            <person name="Luecker S."/>
            <person name="Lage O.M."/>
            <person name="Pohl T."/>
            <person name="Merkel B.J."/>
            <person name="Hornburger P."/>
            <person name="Mueller R.-W."/>
            <person name="Bruemmer F."/>
            <person name="Labrenz M."/>
            <person name="Spormann A.M."/>
            <person name="Op den Camp H."/>
            <person name="Overmann J."/>
            <person name="Amann R."/>
            <person name="Jetten M.S.M."/>
            <person name="Mascher T."/>
            <person name="Medema M.H."/>
            <person name="Devos D.P."/>
            <person name="Kaster A.-K."/>
            <person name="Ovreas L."/>
            <person name="Rohde M."/>
            <person name="Galperin M.Y."/>
            <person name="Jogler C."/>
        </authorList>
    </citation>
    <scope>NUCLEOTIDE SEQUENCE [LARGE SCALE GENOMIC DNA]</scope>
    <source>
        <strain evidence="2 3">ETA_A1</strain>
    </source>
</reference>
<evidence type="ECO:0000313" key="3">
    <source>
        <dbReference type="Proteomes" id="UP000319576"/>
    </source>
</evidence>
<keyword evidence="3" id="KW-1185">Reference proteome</keyword>
<dbReference type="SUPFAM" id="SSF109854">
    <property type="entry name" value="DinB/YfiT-like putative metalloenzymes"/>
    <property type="match status" value="1"/>
</dbReference>
<dbReference type="EMBL" id="CP036273">
    <property type="protein sequence ID" value="QDU22313.1"/>
    <property type="molecule type" value="Genomic_DNA"/>
</dbReference>